<dbReference type="InterPro" id="IPR036514">
    <property type="entry name" value="SGNH_hydro_sf"/>
</dbReference>
<accession>A0A285PSX8</accession>
<organism evidence="1 2">
    <name type="scientific">Anaerobutyricum hallii</name>
    <dbReference type="NCBI Taxonomy" id="39488"/>
    <lineage>
        <taxon>Bacteria</taxon>
        <taxon>Bacillati</taxon>
        <taxon>Bacillota</taxon>
        <taxon>Clostridia</taxon>
        <taxon>Lachnospirales</taxon>
        <taxon>Lachnospiraceae</taxon>
        <taxon>Anaerobutyricum</taxon>
    </lineage>
</organism>
<evidence type="ECO:0000313" key="2">
    <source>
        <dbReference type="Proteomes" id="UP000217549"/>
    </source>
</evidence>
<dbReference type="Gene3D" id="3.40.50.1110">
    <property type="entry name" value="SGNH hydrolase"/>
    <property type="match status" value="1"/>
</dbReference>
<gene>
    <name evidence="1" type="ORF">EHLA_0380</name>
</gene>
<protein>
    <submittedName>
        <fullName evidence="1">SGNH hydrolase-type esterase domain</fullName>
    </submittedName>
</protein>
<dbReference type="SUPFAM" id="SSF52266">
    <property type="entry name" value="SGNH hydrolase"/>
    <property type="match status" value="1"/>
</dbReference>
<name>A0A285PSX8_9FIRM</name>
<dbReference type="AlphaFoldDB" id="A0A285PSX8"/>
<dbReference type="KEGG" id="ehl:EHLA_0380"/>
<dbReference type="InterPro" id="IPR032588">
    <property type="entry name" value="Lipase_GDSL_lke"/>
</dbReference>
<dbReference type="EMBL" id="LT907978">
    <property type="protein sequence ID" value="SOB71145.1"/>
    <property type="molecule type" value="Genomic_DNA"/>
</dbReference>
<dbReference type="GO" id="GO:0004622">
    <property type="term" value="F:phosphatidylcholine lysophospholipase activity"/>
    <property type="evidence" value="ECO:0007669"/>
    <property type="project" value="TreeGrafter"/>
</dbReference>
<dbReference type="PANTHER" id="PTHR30383:SF5">
    <property type="entry name" value="SGNH HYDROLASE-TYPE ESTERASE DOMAIN-CONTAINING PROTEIN"/>
    <property type="match status" value="1"/>
</dbReference>
<dbReference type="InterPro" id="IPR051532">
    <property type="entry name" value="Ester_Hydrolysis_Enzymes"/>
</dbReference>
<dbReference type="Pfam" id="PF16255">
    <property type="entry name" value="Lipase_GDSL_lke"/>
    <property type="match status" value="1"/>
</dbReference>
<dbReference type="RefSeq" id="WP_096239111.1">
    <property type="nucleotide sequence ID" value="NZ_LT907978.1"/>
</dbReference>
<dbReference type="PANTHER" id="PTHR30383">
    <property type="entry name" value="THIOESTERASE 1/PROTEASE 1/LYSOPHOSPHOLIPASE L1"/>
    <property type="match status" value="1"/>
</dbReference>
<reference evidence="2" key="1">
    <citation type="submission" date="2017-09" db="EMBL/GenBank/DDBJ databases">
        <authorList>
            <person name="Shetty A S."/>
        </authorList>
    </citation>
    <scope>NUCLEOTIDE SEQUENCE [LARGE SCALE GENOMIC DNA]</scope>
</reference>
<proteinExistence type="predicted"/>
<evidence type="ECO:0000313" key="1">
    <source>
        <dbReference type="EMBL" id="SOB71145.1"/>
    </source>
</evidence>
<keyword evidence="2" id="KW-1185">Reference proteome</keyword>
<sequence length="217" mass="24539">MEKVLQKERKLRISILGDSISTFAGYTPKDSVFYDSYVQWETGVKTVEDTWWMQVIRAFDAELGINNSVSGSMVSGNLSTSAMAEERIQALGENGLPDLILVSAGCNDWGFCVLPEEFESAYQTMLCRLKNTYPYAQIWCCTLPEGKEPEGEVFFNIDGTISKRIYSDIIRDCVQKAEVHLADLEKYQEEYETVDGVHPNKEGMKMLAGLWMKELAL</sequence>
<dbReference type="CDD" id="cd00229">
    <property type="entry name" value="SGNH_hydrolase"/>
    <property type="match status" value="1"/>
</dbReference>
<dbReference type="Proteomes" id="UP000217549">
    <property type="component" value="Chromosome I"/>
</dbReference>
<keyword evidence="1" id="KW-0378">Hydrolase</keyword>